<evidence type="ECO:0000256" key="1">
    <source>
        <dbReference type="SAM" id="Phobius"/>
    </source>
</evidence>
<dbReference type="EMBL" id="JBBPBM010000010">
    <property type="protein sequence ID" value="KAK8564649.1"/>
    <property type="molecule type" value="Genomic_DNA"/>
</dbReference>
<keyword evidence="3" id="KW-1185">Reference proteome</keyword>
<evidence type="ECO:0000313" key="2">
    <source>
        <dbReference type="EMBL" id="KAK8564649.1"/>
    </source>
</evidence>
<gene>
    <name evidence="2" type="ORF">V6N12_058232</name>
</gene>
<reference evidence="2 3" key="1">
    <citation type="journal article" date="2024" name="G3 (Bethesda)">
        <title>Genome assembly of Hibiscus sabdariffa L. provides insights into metabolisms of medicinal natural products.</title>
        <authorList>
            <person name="Kim T."/>
        </authorList>
    </citation>
    <scope>NUCLEOTIDE SEQUENCE [LARGE SCALE GENOMIC DNA]</scope>
    <source>
        <strain evidence="2">TK-2024</strain>
        <tissue evidence="2">Old leaves</tissue>
    </source>
</reference>
<organism evidence="2 3">
    <name type="scientific">Hibiscus sabdariffa</name>
    <name type="common">roselle</name>
    <dbReference type="NCBI Taxonomy" id="183260"/>
    <lineage>
        <taxon>Eukaryota</taxon>
        <taxon>Viridiplantae</taxon>
        <taxon>Streptophyta</taxon>
        <taxon>Embryophyta</taxon>
        <taxon>Tracheophyta</taxon>
        <taxon>Spermatophyta</taxon>
        <taxon>Magnoliopsida</taxon>
        <taxon>eudicotyledons</taxon>
        <taxon>Gunneridae</taxon>
        <taxon>Pentapetalae</taxon>
        <taxon>rosids</taxon>
        <taxon>malvids</taxon>
        <taxon>Malvales</taxon>
        <taxon>Malvaceae</taxon>
        <taxon>Malvoideae</taxon>
        <taxon>Hibiscus</taxon>
    </lineage>
</organism>
<keyword evidence="1" id="KW-1133">Transmembrane helix</keyword>
<keyword evidence="1" id="KW-0812">Transmembrane</keyword>
<dbReference type="Proteomes" id="UP001472677">
    <property type="component" value="Unassembled WGS sequence"/>
</dbReference>
<protein>
    <submittedName>
        <fullName evidence="2">Uncharacterized protein</fullName>
    </submittedName>
</protein>
<evidence type="ECO:0000313" key="3">
    <source>
        <dbReference type="Proteomes" id="UP001472677"/>
    </source>
</evidence>
<proteinExistence type="predicted"/>
<feature type="transmembrane region" description="Helical" evidence="1">
    <location>
        <begin position="57"/>
        <end position="79"/>
    </location>
</feature>
<keyword evidence="1" id="KW-0472">Membrane</keyword>
<comment type="caution">
    <text evidence="2">The sequence shown here is derived from an EMBL/GenBank/DDBJ whole genome shotgun (WGS) entry which is preliminary data.</text>
</comment>
<accession>A0ABR2ETH0</accession>
<sequence>MTLNALTSRTIHPSLGSLWCSNIAQPTRPRGNGDREFVRMVFGSACVSTKIGMETKFFRGIALAVVFGGVEASITAAMVRDTLKELQSAIFH</sequence>
<name>A0ABR2ETH0_9ROSI</name>